<comment type="similarity">
    <text evidence="1">Belongs to the IAP family.</text>
</comment>
<protein>
    <submittedName>
        <fullName evidence="8">Baculoviral IAP repeat-containing protein 7-B-like</fullName>
    </submittedName>
</protein>
<dbReference type="Gene3D" id="1.10.1170.10">
    <property type="entry name" value="Inhibitor Of Apoptosis Protein (2mihbC-IAP-1), Chain A"/>
    <property type="match status" value="1"/>
</dbReference>
<dbReference type="SUPFAM" id="SSF57924">
    <property type="entry name" value="Inhibitor of apoptosis (IAP) repeat"/>
    <property type="match status" value="1"/>
</dbReference>
<evidence type="ECO:0000259" key="6">
    <source>
        <dbReference type="PROSITE" id="PS50089"/>
    </source>
</evidence>
<dbReference type="Pfam" id="PF13920">
    <property type="entry name" value="zf-C3HC4_3"/>
    <property type="match status" value="1"/>
</dbReference>
<dbReference type="AlphaFoldDB" id="A0A8B8AWE1"/>
<organism evidence="7 8">
    <name type="scientific">Crassostrea virginica</name>
    <name type="common">Eastern oyster</name>
    <dbReference type="NCBI Taxonomy" id="6565"/>
    <lineage>
        <taxon>Eukaryota</taxon>
        <taxon>Metazoa</taxon>
        <taxon>Spiralia</taxon>
        <taxon>Lophotrochozoa</taxon>
        <taxon>Mollusca</taxon>
        <taxon>Bivalvia</taxon>
        <taxon>Autobranchia</taxon>
        <taxon>Pteriomorphia</taxon>
        <taxon>Ostreida</taxon>
        <taxon>Ostreoidea</taxon>
        <taxon>Ostreidae</taxon>
        <taxon>Crassostrea</taxon>
    </lineage>
</organism>
<feature type="domain" description="RING-type" evidence="6">
    <location>
        <begin position="150"/>
        <end position="185"/>
    </location>
</feature>
<keyword evidence="7" id="KW-1185">Reference proteome</keyword>
<dbReference type="PROSITE" id="PS50089">
    <property type="entry name" value="ZF_RING_2"/>
    <property type="match status" value="1"/>
</dbReference>
<dbReference type="GO" id="GO:0005737">
    <property type="term" value="C:cytoplasm"/>
    <property type="evidence" value="ECO:0007669"/>
    <property type="project" value="TreeGrafter"/>
</dbReference>
<dbReference type="InterPro" id="IPR050784">
    <property type="entry name" value="IAP"/>
</dbReference>
<evidence type="ECO:0000313" key="8">
    <source>
        <dbReference type="RefSeq" id="XP_022295018.1"/>
    </source>
</evidence>
<dbReference type="InterPro" id="IPR013083">
    <property type="entry name" value="Znf_RING/FYVE/PHD"/>
</dbReference>
<keyword evidence="3 5" id="KW-0863">Zinc-finger</keyword>
<dbReference type="InterPro" id="IPR001841">
    <property type="entry name" value="Znf_RING"/>
</dbReference>
<dbReference type="PANTHER" id="PTHR10044:SF139">
    <property type="entry name" value="DEATH-ASSOCIATED INHIBITOR OF APOPTOSIS 2"/>
    <property type="match status" value="1"/>
</dbReference>
<dbReference type="SMART" id="SM00184">
    <property type="entry name" value="RING"/>
    <property type="match status" value="1"/>
</dbReference>
<dbReference type="FunFam" id="1.10.1170.10:FF:000002">
    <property type="entry name" value="Baculoviral IAP repeat containing 7"/>
    <property type="match status" value="1"/>
</dbReference>
<evidence type="ECO:0000256" key="1">
    <source>
        <dbReference type="ARBA" id="ARBA00006672"/>
    </source>
</evidence>
<dbReference type="GO" id="GO:0008270">
    <property type="term" value="F:zinc ion binding"/>
    <property type="evidence" value="ECO:0007669"/>
    <property type="project" value="UniProtKB-KW"/>
</dbReference>
<dbReference type="InterPro" id="IPR001370">
    <property type="entry name" value="BIR_rpt"/>
</dbReference>
<evidence type="ECO:0000256" key="4">
    <source>
        <dbReference type="ARBA" id="ARBA00022833"/>
    </source>
</evidence>
<keyword evidence="4" id="KW-0862">Zinc</keyword>
<dbReference type="RefSeq" id="XP_022295018.1">
    <property type="nucleotide sequence ID" value="XM_022439310.1"/>
</dbReference>
<dbReference type="GO" id="GO:0005634">
    <property type="term" value="C:nucleus"/>
    <property type="evidence" value="ECO:0007669"/>
    <property type="project" value="TreeGrafter"/>
</dbReference>
<evidence type="ECO:0000256" key="2">
    <source>
        <dbReference type="ARBA" id="ARBA00022723"/>
    </source>
</evidence>
<evidence type="ECO:0000256" key="5">
    <source>
        <dbReference type="PROSITE-ProRule" id="PRU00175"/>
    </source>
</evidence>
<sequence length="197" mass="22016">MSYQSAVLSEIAKMVHGPRDVMFPQYRISAARECSFIAGGLPCEMQSYVEKLVESGFFFLKRTSECISVACFHCGVAIDLPVRLEERPGSQAFLQDPWNAHLFINPHCGYAEYVKGLPFILHIMNMCFQSLGVTRKICVMPPAVRSTMQCHVCLDREIQVVFLPCGHACSCGVCAPGVDRCPVCRGHCVEKKRIYLC</sequence>
<proteinExistence type="inferred from homology"/>
<evidence type="ECO:0000256" key="3">
    <source>
        <dbReference type="ARBA" id="ARBA00022771"/>
    </source>
</evidence>
<gene>
    <name evidence="8" type="primary">LOC111105137</name>
</gene>
<dbReference type="Proteomes" id="UP000694844">
    <property type="component" value="Chromosome 7"/>
</dbReference>
<dbReference type="KEGG" id="cvn:111105137"/>
<dbReference type="PROSITE" id="PS50143">
    <property type="entry name" value="BIR_REPEAT_2"/>
    <property type="match status" value="1"/>
</dbReference>
<dbReference type="GeneID" id="111105137"/>
<evidence type="ECO:0000313" key="7">
    <source>
        <dbReference type="Proteomes" id="UP000694844"/>
    </source>
</evidence>
<dbReference type="OrthoDB" id="10251804at2759"/>
<reference evidence="8" key="1">
    <citation type="submission" date="2025-08" db="UniProtKB">
        <authorList>
            <consortium name="RefSeq"/>
        </authorList>
    </citation>
    <scope>IDENTIFICATION</scope>
    <source>
        <tissue evidence="8">Whole sample</tissue>
    </source>
</reference>
<accession>A0A8B8AWE1</accession>
<dbReference type="Gene3D" id="3.30.40.10">
    <property type="entry name" value="Zinc/RING finger domain, C3HC4 (zinc finger)"/>
    <property type="match status" value="1"/>
</dbReference>
<keyword evidence="2" id="KW-0479">Metal-binding</keyword>
<dbReference type="PANTHER" id="PTHR10044">
    <property type="entry name" value="INHIBITOR OF APOPTOSIS"/>
    <property type="match status" value="1"/>
</dbReference>
<name>A0A8B8AWE1_CRAVI</name>